<dbReference type="InterPro" id="IPR007603">
    <property type="entry name" value="Choline_transptr-like"/>
</dbReference>
<keyword evidence="6" id="KW-0325">Glycoprotein</keyword>
<feature type="transmembrane region" description="Helical" evidence="7">
    <location>
        <begin position="367"/>
        <end position="400"/>
    </location>
</feature>
<evidence type="ECO:0000256" key="6">
    <source>
        <dbReference type="ARBA" id="ARBA00023180"/>
    </source>
</evidence>
<feature type="transmembrane region" description="Helical" evidence="7">
    <location>
        <begin position="217"/>
        <end position="237"/>
    </location>
</feature>
<feature type="compositionally biased region" description="Basic and acidic residues" evidence="8">
    <location>
        <begin position="672"/>
        <end position="685"/>
    </location>
</feature>
<evidence type="ECO:0000256" key="5">
    <source>
        <dbReference type="ARBA" id="ARBA00023136"/>
    </source>
</evidence>
<feature type="transmembrane region" description="Helical" evidence="7">
    <location>
        <begin position="312"/>
        <end position="338"/>
    </location>
</feature>
<sequence length="742" mass="84738">MNVTPETYSSLSQVEKWEYKEQSHPLNSTLKGDQGFMGPETKRKCTDLAWLVFFIIANSGFLGAIIYIFIEGDVRTLVYGWDFRAESCGLDGLSSREYMYYPVPSDTTISLCLKSCPTTVEKSSICYYDTDHKTELTEWGCWDSIPCTVFGYDCVPADSSDRKNVLDEIYATIQILRRGAGDLLLVWYAIVAGVICACVHGVVFFFAFRNEKFMMRFLVAAIVEIGIFLLIIVLLFFADYKITYDMLCSTQDGVDPKYCKHGPSLGLFILAFLTIGIILFFLCQIYIFKPKMKLSIEMVKHTCKPIHRIDKLYWYIASQVFIGLFVLSIFILIIAWTLSMGSTETLLNNKVPGGEIKNIKYDTSNKWILLFVIFMVFWWLEFLVAISEFVIGGAIGFWYFNREKSVMWSPLGRSYKNVMRYHIGSVIRGALFNMLFTFPIIFFKFLRSKTYPNKTSKCSKFWIGVCCPCLALYEGFLKYYTKYSYIYLAIFAKPYVISAKESYFLLIRNGKRIEEPLSAGSFSIFLLKIMLALSGFTITYILMVVFSEWNVDFDENTITSRLGPSIYALALAVYIAQIIGGCMEVSANAMIICGACDEEMFTREQRYIEKEFQGTLDKVMEEQTEQNKQDKGENMIIYKPGRSNRVQANLVKFNEKQEVIGPKGYVGVPNNDTERNSAKTVSRGDSESERIIAVRPIGNRVAPLNEEGLNFLSDGKTEIDDVVLYPPSLIPKAYKPNVYYGR</sequence>
<dbReference type="EMBL" id="CAJZBQ010000005">
    <property type="protein sequence ID" value="CAG9312280.1"/>
    <property type="molecule type" value="Genomic_DNA"/>
</dbReference>
<evidence type="ECO:0000256" key="1">
    <source>
        <dbReference type="ARBA" id="ARBA00004141"/>
    </source>
</evidence>
<evidence type="ECO:0000256" key="2">
    <source>
        <dbReference type="ARBA" id="ARBA00007168"/>
    </source>
</evidence>
<evidence type="ECO:0000256" key="7">
    <source>
        <dbReference type="RuleBase" id="RU368066"/>
    </source>
</evidence>
<comment type="similarity">
    <text evidence="2 7">Belongs to the CTL (choline transporter-like) family.</text>
</comment>
<reference evidence="9" key="1">
    <citation type="submission" date="2021-09" db="EMBL/GenBank/DDBJ databases">
        <authorList>
            <consortium name="AG Swart"/>
            <person name="Singh M."/>
            <person name="Singh A."/>
            <person name="Seah K."/>
            <person name="Emmerich C."/>
        </authorList>
    </citation>
    <scope>NUCLEOTIDE SEQUENCE</scope>
    <source>
        <strain evidence="9">ATCC30299</strain>
    </source>
</reference>
<keyword evidence="5 7" id="KW-0472">Membrane</keyword>
<dbReference type="GO" id="GO:0005886">
    <property type="term" value="C:plasma membrane"/>
    <property type="evidence" value="ECO:0007669"/>
    <property type="project" value="UniProtKB-SubCell"/>
</dbReference>
<comment type="subcellular location">
    <subcellularLocation>
        <location evidence="7">Cell membrane</location>
        <topology evidence="7">Multi-pass membrane protein</topology>
    </subcellularLocation>
    <subcellularLocation>
        <location evidence="1">Membrane</location>
        <topology evidence="1">Multi-pass membrane protein</topology>
    </subcellularLocation>
</comment>
<evidence type="ECO:0000256" key="3">
    <source>
        <dbReference type="ARBA" id="ARBA00022692"/>
    </source>
</evidence>
<feature type="transmembrane region" description="Helical" evidence="7">
    <location>
        <begin position="185"/>
        <end position="208"/>
    </location>
</feature>
<keyword evidence="10" id="KW-1185">Reference proteome</keyword>
<dbReference type="PANTHER" id="PTHR12385:SF14">
    <property type="entry name" value="CHOLINE TRANSPORTER-LIKE 2"/>
    <property type="match status" value="1"/>
</dbReference>
<dbReference type="Proteomes" id="UP001162131">
    <property type="component" value="Unassembled WGS sequence"/>
</dbReference>
<keyword evidence="3 7" id="KW-0812">Transmembrane</keyword>
<evidence type="ECO:0000313" key="9">
    <source>
        <dbReference type="EMBL" id="CAG9312280.1"/>
    </source>
</evidence>
<protein>
    <recommendedName>
        <fullName evidence="7">Choline transporter-like protein</fullName>
    </recommendedName>
</protein>
<evidence type="ECO:0000256" key="8">
    <source>
        <dbReference type="SAM" id="MobiDB-lite"/>
    </source>
</evidence>
<feature type="transmembrane region" description="Helical" evidence="7">
    <location>
        <begin position="421"/>
        <end position="443"/>
    </location>
</feature>
<comment type="function">
    <text evidence="7">Choline transporter.</text>
</comment>
<feature type="region of interest" description="Disordered" evidence="8">
    <location>
        <begin position="664"/>
        <end position="685"/>
    </location>
</feature>
<feature type="transmembrane region" description="Helical" evidence="7">
    <location>
        <begin position="485"/>
        <end position="507"/>
    </location>
</feature>
<name>A0AAU9IRZ3_9CILI</name>
<dbReference type="GO" id="GO:0022857">
    <property type="term" value="F:transmembrane transporter activity"/>
    <property type="evidence" value="ECO:0007669"/>
    <property type="project" value="UniProtKB-UniRule"/>
</dbReference>
<proteinExistence type="inferred from homology"/>
<feature type="transmembrane region" description="Helical" evidence="7">
    <location>
        <begin position="566"/>
        <end position="596"/>
    </location>
</feature>
<evidence type="ECO:0000313" key="10">
    <source>
        <dbReference type="Proteomes" id="UP001162131"/>
    </source>
</evidence>
<evidence type="ECO:0000256" key="4">
    <source>
        <dbReference type="ARBA" id="ARBA00022989"/>
    </source>
</evidence>
<feature type="transmembrane region" description="Helical" evidence="7">
    <location>
        <begin position="265"/>
        <end position="288"/>
    </location>
</feature>
<gene>
    <name evidence="9" type="ORF">BSTOLATCC_MIC5522</name>
</gene>
<feature type="transmembrane region" description="Helical" evidence="7">
    <location>
        <begin position="48"/>
        <end position="70"/>
    </location>
</feature>
<dbReference type="PANTHER" id="PTHR12385">
    <property type="entry name" value="CHOLINE TRANSPORTER-LIKE (SLC FAMILY 44)"/>
    <property type="match status" value="1"/>
</dbReference>
<accession>A0AAU9IRZ3</accession>
<feature type="transmembrane region" description="Helical" evidence="7">
    <location>
        <begin position="519"/>
        <end position="546"/>
    </location>
</feature>
<comment type="caution">
    <text evidence="9">The sequence shown here is derived from an EMBL/GenBank/DDBJ whole genome shotgun (WGS) entry which is preliminary data.</text>
</comment>
<organism evidence="9 10">
    <name type="scientific">Blepharisma stoltei</name>
    <dbReference type="NCBI Taxonomy" id="1481888"/>
    <lineage>
        <taxon>Eukaryota</taxon>
        <taxon>Sar</taxon>
        <taxon>Alveolata</taxon>
        <taxon>Ciliophora</taxon>
        <taxon>Postciliodesmatophora</taxon>
        <taxon>Heterotrichea</taxon>
        <taxon>Heterotrichida</taxon>
        <taxon>Blepharismidae</taxon>
        <taxon>Blepharisma</taxon>
    </lineage>
</organism>
<dbReference type="AlphaFoldDB" id="A0AAU9IRZ3"/>
<keyword evidence="4 7" id="KW-1133">Transmembrane helix</keyword>
<dbReference type="Pfam" id="PF04515">
    <property type="entry name" value="Choline_transpo"/>
    <property type="match status" value="1"/>
</dbReference>